<evidence type="ECO:0000313" key="3">
    <source>
        <dbReference type="Proteomes" id="UP000028709"/>
    </source>
</evidence>
<reference evidence="2 3" key="1">
    <citation type="submission" date="2014-07" db="EMBL/GenBank/DDBJ databases">
        <title>Genome of Chryseobacterium piperi CTM.</title>
        <authorList>
            <person name="Pipes S.E."/>
            <person name="Stropko S.J."/>
            <person name="Newman J.D."/>
        </authorList>
    </citation>
    <scope>NUCLEOTIDE SEQUENCE [LARGE SCALE GENOMIC DNA]</scope>
    <source>
        <strain evidence="2 3">CTM</strain>
    </source>
</reference>
<name>A0A086B602_9FLAO</name>
<dbReference type="Proteomes" id="UP000028709">
    <property type="component" value="Unassembled WGS sequence"/>
</dbReference>
<dbReference type="OrthoDB" id="1273486at2"/>
<dbReference type="InterPro" id="IPR039449">
    <property type="entry name" value="TssO"/>
</dbReference>
<gene>
    <name evidence="2" type="ORF">IQ37_13250</name>
</gene>
<keyword evidence="1" id="KW-1133">Transmembrane helix</keyword>
<dbReference type="STRING" id="558152.IQ37_13250"/>
<keyword evidence="1" id="KW-0812">Transmembrane</keyword>
<protein>
    <recommendedName>
        <fullName evidence="4">Chemotaxis methyl-accepting receptor HlyB-like 4HB MCP domain-containing protein</fullName>
    </recommendedName>
</protein>
<dbReference type="eggNOG" id="ENOG5032SPP">
    <property type="taxonomic scope" value="Bacteria"/>
</dbReference>
<evidence type="ECO:0008006" key="4">
    <source>
        <dbReference type="Google" id="ProtNLM"/>
    </source>
</evidence>
<dbReference type="KEGG" id="cpip:CJF12_09460"/>
<dbReference type="EMBL" id="JPRJ01000026">
    <property type="protein sequence ID" value="KFF24366.1"/>
    <property type="molecule type" value="Genomic_DNA"/>
</dbReference>
<evidence type="ECO:0000256" key="1">
    <source>
        <dbReference type="SAM" id="Phobius"/>
    </source>
</evidence>
<keyword evidence="1" id="KW-0472">Membrane</keyword>
<organism evidence="2 3">
    <name type="scientific">Chryseobacterium piperi</name>
    <dbReference type="NCBI Taxonomy" id="558152"/>
    <lineage>
        <taxon>Bacteria</taxon>
        <taxon>Pseudomonadati</taxon>
        <taxon>Bacteroidota</taxon>
        <taxon>Flavobacteriia</taxon>
        <taxon>Flavobacteriales</taxon>
        <taxon>Weeksellaceae</taxon>
        <taxon>Chryseobacterium group</taxon>
        <taxon>Chryseobacterium</taxon>
    </lineage>
</organism>
<accession>A0A086B602</accession>
<comment type="caution">
    <text evidence="2">The sequence shown here is derived from an EMBL/GenBank/DDBJ whole genome shotgun (WGS) entry which is preliminary data.</text>
</comment>
<evidence type="ECO:0000313" key="2">
    <source>
        <dbReference type="EMBL" id="KFF24366.1"/>
    </source>
</evidence>
<dbReference type="Pfam" id="PF17561">
    <property type="entry name" value="TssO"/>
    <property type="match status" value="1"/>
</dbReference>
<dbReference type="AlphaFoldDB" id="A0A086B602"/>
<sequence length="176" mass="20317">MSSNRERKLNKSDVRTGIWKFVLSFVVLAAVSFTSVFFFFKSYDTQTDGISREAENYRQLLGRSDILRVQVDTIFSRMSRLNRVENDIFLRNDIIDNVNNAKNIMGKDSVDNFKHYSSLMKQIRPMLNLKNQIVEVSNKKKIAIRDLNLCTGKVAGVESVLAKDPTRKFSGSRRKR</sequence>
<dbReference type="RefSeq" id="WP_034685815.1">
    <property type="nucleotide sequence ID" value="NZ_CP023049.2"/>
</dbReference>
<keyword evidence="3" id="KW-1185">Reference proteome</keyword>
<feature type="transmembrane region" description="Helical" evidence="1">
    <location>
        <begin position="21"/>
        <end position="40"/>
    </location>
</feature>
<proteinExistence type="predicted"/>